<protein>
    <recommendedName>
        <fullName evidence="6">BZIP domain-containing protein</fullName>
    </recommendedName>
</protein>
<keyword evidence="2" id="KW-0238">DNA-binding</keyword>
<evidence type="ECO:0000256" key="5">
    <source>
        <dbReference type="SAM" id="MobiDB-lite"/>
    </source>
</evidence>
<dbReference type="PROSITE" id="PS00036">
    <property type="entry name" value="BZIP_BASIC"/>
    <property type="match status" value="1"/>
</dbReference>
<evidence type="ECO:0000256" key="2">
    <source>
        <dbReference type="ARBA" id="ARBA00023125"/>
    </source>
</evidence>
<dbReference type="CDD" id="cd14699">
    <property type="entry name" value="bZIP_Fos_like"/>
    <property type="match status" value="1"/>
</dbReference>
<name>A0AA85JF16_TRIRE</name>
<evidence type="ECO:0000259" key="6">
    <source>
        <dbReference type="PROSITE" id="PS50217"/>
    </source>
</evidence>
<feature type="domain" description="BZIP" evidence="6">
    <location>
        <begin position="604"/>
        <end position="667"/>
    </location>
</feature>
<evidence type="ECO:0000313" key="7">
    <source>
        <dbReference type="Proteomes" id="UP000050795"/>
    </source>
</evidence>
<dbReference type="GO" id="GO:0051726">
    <property type="term" value="P:regulation of cell cycle"/>
    <property type="evidence" value="ECO:0007669"/>
    <property type="project" value="TreeGrafter"/>
</dbReference>
<feature type="region of interest" description="Disordered" evidence="5">
    <location>
        <begin position="722"/>
        <end position="746"/>
    </location>
</feature>
<evidence type="ECO:0000256" key="3">
    <source>
        <dbReference type="ARBA" id="ARBA00023163"/>
    </source>
</evidence>
<dbReference type="PROSITE" id="PS50217">
    <property type="entry name" value="BZIP"/>
    <property type="match status" value="1"/>
</dbReference>
<feature type="region of interest" description="Disordered" evidence="5">
    <location>
        <begin position="812"/>
        <end position="833"/>
    </location>
</feature>
<feature type="coiled-coil region" evidence="4">
    <location>
        <begin position="622"/>
        <end position="670"/>
    </location>
</feature>
<dbReference type="Gene3D" id="1.20.5.170">
    <property type="match status" value="1"/>
</dbReference>
<feature type="region of interest" description="Disordered" evidence="5">
    <location>
        <begin position="1127"/>
        <end position="1188"/>
    </location>
</feature>
<feature type="compositionally biased region" description="Low complexity" evidence="5">
    <location>
        <begin position="398"/>
        <end position="416"/>
    </location>
</feature>
<dbReference type="GO" id="GO:0005667">
    <property type="term" value="C:transcription regulator complex"/>
    <property type="evidence" value="ECO:0007669"/>
    <property type="project" value="TreeGrafter"/>
</dbReference>
<keyword evidence="3" id="KW-0804">Transcription</keyword>
<dbReference type="Proteomes" id="UP000050795">
    <property type="component" value="Unassembled WGS sequence"/>
</dbReference>
<evidence type="ECO:0000313" key="8">
    <source>
        <dbReference type="WBParaSite" id="TREG1_17810.1"/>
    </source>
</evidence>
<dbReference type="GO" id="GO:0000978">
    <property type="term" value="F:RNA polymerase II cis-regulatory region sequence-specific DNA binding"/>
    <property type="evidence" value="ECO:0007669"/>
    <property type="project" value="TreeGrafter"/>
</dbReference>
<feature type="compositionally biased region" description="Low complexity" evidence="5">
    <location>
        <begin position="1140"/>
        <end position="1154"/>
    </location>
</feature>
<dbReference type="AlphaFoldDB" id="A0AA85JF16"/>
<dbReference type="PANTHER" id="PTHR11462">
    <property type="entry name" value="JUN TRANSCRIPTION FACTOR-RELATED"/>
    <property type="match status" value="1"/>
</dbReference>
<dbReference type="SUPFAM" id="SSF57959">
    <property type="entry name" value="Leucine zipper domain"/>
    <property type="match status" value="1"/>
</dbReference>
<feature type="region of interest" description="Disordered" evidence="5">
    <location>
        <begin position="1009"/>
        <end position="1036"/>
    </location>
</feature>
<dbReference type="InterPro" id="IPR050946">
    <property type="entry name" value="AP-1_TF_bZIP"/>
</dbReference>
<evidence type="ECO:0000256" key="4">
    <source>
        <dbReference type="SAM" id="Coils"/>
    </source>
</evidence>
<feature type="region of interest" description="Disordered" evidence="5">
    <location>
        <begin position="593"/>
        <end position="614"/>
    </location>
</feature>
<dbReference type="GO" id="GO:0042127">
    <property type="term" value="P:regulation of cell population proliferation"/>
    <property type="evidence" value="ECO:0007669"/>
    <property type="project" value="TreeGrafter"/>
</dbReference>
<feature type="compositionally biased region" description="Basic residues" evidence="5">
    <location>
        <begin position="1155"/>
        <end position="1167"/>
    </location>
</feature>
<organism evidence="7 8">
    <name type="scientific">Trichobilharzia regenti</name>
    <name type="common">Nasal bird schistosome</name>
    <dbReference type="NCBI Taxonomy" id="157069"/>
    <lineage>
        <taxon>Eukaryota</taxon>
        <taxon>Metazoa</taxon>
        <taxon>Spiralia</taxon>
        <taxon>Lophotrochozoa</taxon>
        <taxon>Platyhelminthes</taxon>
        <taxon>Trematoda</taxon>
        <taxon>Digenea</taxon>
        <taxon>Strigeidida</taxon>
        <taxon>Schistosomatoidea</taxon>
        <taxon>Schistosomatidae</taxon>
        <taxon>Trichobilharzia</taxon>
    </lineage>
</organism>
<dbReference type="InterPro" id="IPR046347">
    <property type="entry name" value="bZIP_sf"/>
</dbReference>
<evidence type="ECO:0000256" key="1">
    <source>
        <dbReference type="ARBA" id="ARBA00023015"/>
    </source>
</evidence>
<feature type="compositionally biased region" description="Polar residues" evidence="5">
    <location>
        <begin position="366"/>
        <end position="392"/>
    </location>
</feature>
<dbReference type="SMART" id="SM00338">
    <property type="entry name" value="BRLZ"/>
    <property type="match status" value="1"/>
</dbReference>
<feature type="region of interest" description="Disordered" evidence="5">
    <location>
        <begin position="366"/>
        <end position="455"/>
    </location>
</feature>
<keyword evidence="4" id="KW-0175">Coiled coil</keyword>
<feature type="compositionally biased region" description="Polar residues" evidence="5">
    <location>
        <begin position="443"/>
        <end position="455"/>
    </location>
</feature>
<feature type="compositionally biased region" description="Polar residues" evidence="5">
    <location>
        <begin position="1175"/>
        <end position="1188"/>
    </location>
</feature>
<sequence length="1188" mass="124935">MTEVNENSDSGINSASIQLNEDDWLQLLQKLTPSSIESLQQTLKRLQTPEHNTTDKPNPSISLSNHSAAIHPSQSVIGQAHPIVMSLGMTKAPIAPVMAMPHVLNISKNAGNSLPGRIVLPSSALLIAPQAPGQTYSLDSCVPVADLSRLVVTSGCLPNATTGLLTAASVPDTFSSLNTLANAAVAMAASASHWPPSVSVPSTTTTVQQSNTFQFSPNLCTSTTSGTIVSPSSSVGELMHTTSNSTSDLATPLISSLGQTSLTVYPVHVSANGSTVLMAAPVTTTTTSTAAVNISRPCITTNTSVSVSSSSFGNYLNSVGETSTLSPLSITCNSNLSTNSVTSPGLVMSSTPRGKPKFKALWESTLSSNSDRINQPSTGGESSTNYDQTMSRSLEECTTATITTTTTTSGATSRISRSNKRQSPMLGAKSIGQTPKRLAATAASLSQENKSNSSDGCRKKFLLICSPPKNTPIKSQMELDSGTFLPGNNPNSESNVLSAVTSSSSSSSVEVNAIESHKSTSGQPTTMSDDRETLSKVAERNSTVTTASANSNSLKHCTGSNISSSRDSSDIADSDPIGCEVFVGKTFESGRRSLKEETVSDDEARRRAKRRERNRVAAAKCRQRRQDQIEELQHRVDALTRTGQELRSSLRSLDLERAKLETLIEEHKIAGCPAAEKILSMSKNYSDNSGSFENYADNLKRDELMMDSGYCDDESTMPVASLSSPSTVDSSTTLTTVTTSNSGGSTSGSCKPISNLVNIHPCPPKLDIRCHNIRPNTSSSSSSSIPFVSNTSVVITVGAAIPTTNATSSCITTTTTNSTRSSSGSNDNNSIITNSNNNNTHCLILSTNEDHNQSILVLKPEPEASGASRCATTATTSSTNTITTVTGSTPSTTTTTTTTAITTTTVTPSVGTTTTTTTSVTRLISRPSTLLPLSTLSTSTTSAQPLDMLKAQRQALSKVADCVNQVIPSLSNTSTSCFWSSNDLQNLSPILTPSTWKLLKNLTSASNNNSSIGNNNNNNNNGNNNNSSSSSSGSTIGSNTIQQSFLLTPTLSPLYSALPAQTFTSLTSMETLGSINNNNNSNNISTTIGELNSLSNVNNTSQSVISGQHTNVASLLFSTKVASSNCDSSKNELSSHLHHPSPLSTITNTTTTTTTHHHHHHPHHHHGNSNDELSHSVQIQQSTQLNGQ</sequence>
<reference evidence="7" key="1">
    <citation type="submission" date="2022-06" db="EMBL/GenBank/DDBJ databases">
        <authorList>
            <person name="Berger JAMES D."/>
            <person name="Berger JAMES D."/>
        </authorList>
    </citation>
    <scope>NUCLEOTIDE SEQUENCE [LARGE SCALE GENOMIC DNA]</scope>
</reference>
<feature type="compositionally biased region" description="Basic and acidic residues" evidence="5">
    <location>
        <begin position="593"/>
        <end position="605"/>
    </location>
</feature>
<keyword evidence="7" id="KW-1185">Reference proteome</keyword>
<dbReference type="PANTHER" id="PTHR11462:SF35">
    <property type="entry name" value="TRANSCRIPTION FACTOR JRA"/>
    <property type="match status" value="1"/>
</dbReference>
<feature type="region of interest" description="Disordered" evidence="5">
    <location>
        <begin position="47"/>
        <end position="66"/>
    </location>
</feature>
<keyword evidence="1" id="KW-0805">Transcription regulation</keyword>
<dbReference type="Pfam" id="PF00170">
    <property type="entry name" value="bZIP_1"/>
    <property type="match status" value="1"/>
</dbReference>
<accession>A0AA85JF16</accession>
<reference evidence="8" key="2">
    <citation type="submission" date="2023-11" db="UniProtKB">
        <authorList>
            <consortium name="WormBaseParasite"/>
        </authorList>
    </citation>
    <scope>IDENTIFICATION</scope>
</reference>
<dbReference type="WBParaSite" id="TREG1_17810.1">
    <property type="protein sequence ID" value="TREG1_17810.1"/>
    <property type="gene ID" value="TREG1_17810"/>
</dbReference>
<proteinExistence type="predicted"/>
<dbReference type="GO" id="GO:0000981">
    <property type="term" value="F:DNA-binding transcription factor activity, RNA polymerase II-specific"/>
    <property type="evidence" value="ECO:0007669"/>
    <property type="project" value="TreeGrafter"/>
</dbReference>
<dbReference type="InterPro" id="IPR004827">
    <property type="entry name" value="bZIP"/>
</dbReference>